<name>A8MJS3_ALKOO</name>
<dbReference type="HOGENOM" id="CLU_137779_0_1_9"/>
<evidence type="ECO:0000313" key="2">
    <source>
        <dbReference type="Proteomes" id="UP000000269"/>
    </source>
</evidence>
<evidence type="ECO:0008006" key="3">
    <source>
        <dbReference type="Google" id="ProtNLM"/>
    </source>
</evidence>
<dbReference type="InterPro" id="IPR022258">
    <property type="entry name" value="Flagellar_operon_YvyF"/>
</dbReference>
<dbReference type="STRING" id="350688.Clos_2524"/>
<proteinExistence type="predicted"/>
<dbReference type="KEGG" id="aoe:Clos_2524"/>
<reference evidence="2" key="1">
    <citation type="submission" date="2007-10" db="EMBL/GenBank/DDBJ databases">
        <title>Complete genome of Alkaliphilus oremlandii OhILAs.</title>
        <authorList>
            <person name="Copeland A."/>
            <person name="Lucas S."/>
            <person name="Lapidus A."/>
            <person name="Barry K."/>
            <person name="Detter J.C."/>
            <person name="Glavina del Rio T."/>
            <person name="Hammon N."/>
            <person name="Israni S."/>
            <person name="Dalin E."/>
            <person name="Tice H."/>
            <person name="Pitluck S."/>
            <person name="Chain P."/>
            <person name="Malfatti S."/>
            <person name="Shin M."/>
            <person name="Vergez L."/>
            <person name="Schmutz J."/>
            <person name="Larimer F."/>
            <person name="Land M."/>
            <person name="Hauser L."/>
            <person name="Kyrpides N."/>
            <person name="Mikhailova N."/>
            <person name="Stolz J.F."/>
            <person name="Dawson A."/>
            <person name="Fisher E."/>
            <person name="Crable B."/>
            <person name="Perera E."/>
            <person name="Lisak J."/>
            <person name="Ranganathan M."/>
            <person name="Basu P."/>
            <person name="Richardson P."/>
        </authorList>
    </citation>
    <scope>NUCLEOTIDE SEQUENCE [LARGE SCALE GENOMIC DNA]</scope>
    <source>
        <strain evidence="2">OhILAs</strain>
    </source>
</reference>
<dbReference type="OrthoDB" id="1739831at2"/>
<gene>
    <name evidence="1" type="ordered locus">Clos_2524</name>
</gene>
<dbReference type="AlphaFoldDB" id="A8MJS3"/>
<protein>
    <recommendedName>
        <fullName evidence="3">Flagellar protein</fullName>
    </recommendedName>
</protein>
<dbReference type="eggNOG" id="ENOG5032TKA">
    <property type="taxonomic scope" value="Bacteria"/>
</dbReference>
<dbReference type="Proteomes" id="UP000000269">
    <property type="component" value="Chromosome"/>
</dbReference>
<dbReference type="EMBL" id="CP000853">
    <property type="protein sequence ID" value="ABW20055.1"/>
    <property type="molecule type" value="Genomic_DNA"/>
</dbReference>
<keyword evidence="2" id="KW-1185">Reference proteome</keyword>
<organism evidence="1 2">
    <name type="scientific">Alkaliphilus oremlandii (strain OhILAs)</name>
    <name type="common">Clostridium oremlandii (strain OhILAs)</name>
    <dbReference type="NCBI Taxonomy" id="350688"/>
    <lineage>
        <taxon>Bacteria</taxon>
        <taxon>Bacillati</taxon>
        <taxon>Bacillota</taxon>
        <taxon>Clostridia</taxon>
        <taxon>Peptostreptococcales</taxon>
        <taxon>Natronincolaceae</taxon>
        <taxon>Alkaliphilus</taxon>
    </lineage>
</organism>
<dbReference type="NCBIfam" id="TIGR03826">
    <property type="entry name" value="YvyF"/>
    <property type="match status" value="1"/>
</dbReference>
<accession>A8MJS3</accession>
<evidence type="ECO:0000313" key="1">
    <source>
        <dbReference type="EMBL" id="ABW20055.1"/>
    </source>
</evidence>
<dbReference type="RefSeq" id="WP_012160362.1">
    <property type="nucleotide sequence ID" value="NC_009922.1"/>
</dbReference>
<sequence length="141" mass="16244">MDLRNCSKCGRVFAYVGNEICSRCATSDIDDFKKVKEYLYDNPGATIVEVSEETGVDEKKILRYLRESRIEIREADNLLLDCERCGKPIQSGRFCDRCVTEMHKEFTAAVAPSKSKEELKVKDPGKRDTKMYIADIRKKYK</sequence>